<dbReference type="KEGG" id="sme:SM_b21047"/>
<keyword evidence="1" id="KW-0614">Plasmid</keyword>
<keyword evidence="2" id="KW-1185">Reference proteome</keyword>
<reference evidence="1 2" key="1">
    <citation type="journal article" date="2001" name="Proc. Natl. Acad. Sci. U.S.A.">
        <title>The complete sequence of the 1,683-kb pSymB megaplasmid from the N2-fixing endosymbiont Sinorhizobium meliloti.</title>
        <authorList>
            <person name="Finan T.M."/>
            <person name="Weidner S."/>
            <person name="Wong K."/>
            <person name="Buhrmester J."/>
            <person name="Chain P."/>
            <person name="Vorholter F.J."/>
            <person name="Hernandez-Lucas I."/>
            <person name="Becker A."/>
            <person name="Cowie A."/>
            <person name="Gouzy J."/>
            <person name="Golding B."/>
            <person name="Puhler A."/>
        </authorList>
    </citation>
    <scope>NUCLEOTIDE SEQUENCE [LARGE SCALE GENOMIC DNA]</scope>
    <source>
        <strain evidence="1 2">1021</strain>
        <plasmid evidence="2">Plasmid pSymB</plasmid>
    </source>
</reference>
<dbReference type="Proteomes" id="UP000001976">
    <property type="component" value="Plasmid pSymB"/>
</dbReference>
<accession>Q92VS3</accession>
<dbReference type="HOGENOM" id="CLU_2466869_0_0_5"/>
<evidence type="ECO:0000313" key="2">
    <source>
        <dbReference type="Proteomes" id="UP000001976"/>
    </source>
</evidence>
<dbReference type="EMBL" id="AL591985">
    <property type="protein sequence ID" value="CAC49026.1"/>
    <property type="molecule type" value="Genomic_DNA"/>
</dbReference>
<evidence type="ECO:0000313" key="1">
    <source>
        <dbReference type="EMBL" id="CAC49026.1"/>
    </source>
</evidence>
<reference evidence="2" key="2">
    <citation type="journal article" date="2001" name="Science">
        <title>The composite genome of the legume symbiont Sinorhizobium meliloti.</title>
        <authorList>
            <person name="Galibert F."/>
            <person name="Finan T.M."/>
            <person name="Long S.R."/>
            <person name="Puehler A."/>
            <person name="Abola P."/>
            <person name="Ampe F."/>
            <person name="Barloy-Hubler F."/>
            <person name="Barnett M.J."/>
            <person name="Becker A."/>
            <person name="Boistard P."/>
            <person name="Bothe G."/>
            <person name="Boutry M."/>
            <person name="Bowser L."/>
            <person name="Buhrmester J."/>
            <person name="Cadieu E."/>
            <person name="Capela D."/>
            <person name="Chain P."/>
            <person name="Cowie A."/>
            <person name="Davis R.W."/>
            <person name="Dreano S."/>
            <person name="Federspiel N.A."/>
            <person name="Fisher R.F."/>
            <person name="Gloux S."/>
            <person name="Godrie T."/>
            <person name="Goffeau A."/>
            <person name="Golding B."/>
            <person name="Gouzy J."/>
            <person name="Gurjal M."/>
            <person name="Hernandez-Lucas I."/>
            <person name="Hong A."/>
            <person name="Huizar L."/>
            <person name="Hyman R.W."/>
            <person name="Jones T."/>
            <person name="Kahn D."/>
            <person name="Kahn M.L."/>
            <person name="Kalman S."/>
            <person name="Keating D.H."/>
            <person name="Kiss E."/>
            <person name="Komp C."/>
            <person name="Lelaure V."/>
            <person name="Masuy D."/>
            <person name="Palm C."/>
            <person name="Peck M.C."/>
            <person name="Pohl T.M."/>
            <person name="Portetelle D."/>
            <person name="Purnelle B."/>
            <person name="Ramsperger U."/>
            <person name="Surzycki R."/>
            <person name="Thebault P."/>
            <person name="Vandenbol M."/>
            <person name="Vorhoelter F.J."/>
            <person name="Weidner S."/>
            <person name="Wells D.H."/>
            <person name="Wong K."/>
            <person name="Yeh K.-C."/>
            <person name="Batut J."/>
        </authorList>
    </citation>
    <scope>NUCLEOTIDE SEQUENCE [LARGE SCALE GENOMIC DNA]</scope>
    <source>
        <strain evidence="2">1021</strain>
        <plasmid evidence="2">Plasmid pSymB</plasmid>
    </source>
</reference>
<organism evidence="1 2">
    <name type="scientific">Rhizobium meliloti (strain 1021)</name>
    <name type="common">Ensifer meliloti</name>
    <name type="synonym">Sinorhizobium meliloti</name>
    <dbReference type="NCBI Taxonomy" id="266834"/>
    <lineage>
        <taxon>Bacteria</taxon>
        <taxon>Pseudomonadati</taxon>
        <taxon>Pseudomonadota</taxon>
        <taxon>Alphaproteobacteria</taxon>
        <taxon>Hyphomicrobiales</taxon>
        <taxon>Rhizobiaceae</taxon>
        <taxon>Sinorhizobium/Ensifer group</taxon>
        <taxon>Sinorhizobium</taxon>
    </lineage>
</organism>
<name>Q92VS3_RHIME</name>
<dbReference type="PIR" id="B95920">
    <property type="entry name" value="B95920"/>
</dbReference>
<geneLocation type="plasmid" evidence="1 2">
    <name>pSymB</name>
</geneLocation>
<dbReference type="EnsemblBacteria" id="CAC49026">
    <property type="protein sequence ID" value="CAC49026"/>
    <property type="gene ID" value="SM_b21047"/>
</dbReference>
<gene>
    <name evidence="1" type="ORF">SM_b21047</name>
</gene>
<dbReference type="AlphaFoldDB" id="Q92VS3"/>
<sequence>MAQRPVRIELHLRFHSVLKMPDTSTPSNQWIRVSRLSLGRDVVTGTGEQLLDSLTAWPKMGGLVSRDEGGRSGDWPLLGIKIVAFRYL</sequence>
<protein>
    <submittedName>
        <fullName evidence="1">Uncharacterized protein</fullName>
    </submittedName>
</protein>
<proteinExistence type="predicted"/>